<comment type="caution">
    <text evidence="1">The sequence shown here is derived from an EMBL/GenBank/DDBJ whole genome shotgun (WGS) entry which is preliminary data.</text>
</comment>
<keyword evidence="2" id="KW-1185">Reference proteome</keyword>
<sequence length="89" mass="10507">MVFLINDKEEKLKTHMQFLFTRGGGIFTIIYSPYEEEKYPYHLVSLLNHEIIESYDDLPTIEQLTDEIGEFDSCHTDKVTVEGKFKKMK</sequence>
<dbReference type="RefSeq" id="WP_204204151.1">
    <property type="nucleotide sequence ID" value="NZ_JAFELM010000035.1"/>
</dbReference>
<gene>
    <name evidence="1" type="ORF">JR050_14140</name>
</gene>
<dbReference type="EMBL" id="JAFELM010000035">
    <property type="protein sequence ID" value="MBM6618806.1"/>
    <property type="molecule type" value="Genomic_DNA"/>
</dbReference>
<evidence type="ECO:0008006" key="3">
    <source>
        <dbReference type="Google" id="ProtNLM"/>
    </source>
</evidence>
<protein>
    <recommendedName>
        <fullName evidence="3">DUF3055 domain-containing protein</fullName>
    </recommendedName>
</protein>
<reference evidence="1 2" key="1">
    <citation type="submission" date="2021-02" db="EMBL/GenBank/DDBJ databases">
        <title>Bacillus sp. RD4P76, an endophyte from a halophyte.</title>
        <authorList>
            <person name="Sun J.-Q."/>
        </authorList>
    </citation>
    <scope>NUCLEOTIDE SEQUENCE [LARGE SCALE GENOMIC DNA]</scope>
    <source>
        <strain evidence="1 2">RD4P76</strain>
    </source>
</reference>
<proteinExistence type="predicted"/>
<accession>A0ABS2DMT6</accession>
<name>A0ABS2DMT6_9BACI</name>
<evidence type="ECO:0000313" key="2">
    <source>
        <dbReference type="Proteomes" id="UP001518925"/>
    </source>
</evidence>
<dbReference type="Proteomes" id="UP001518925">
    <property type="component" value="Unassembled WGS sequence"/>
</dbReference>
<evidence type="ECO:0000313" key="1">
    <source>
        <dbReference type="EMBL" id="MBM6618806.1"/>
    </source>
</evidence>
<organism evidence="1 2">
    <name type="scientific">Bacillus suaedaesalsae</name>
    <dbReference type="NCBI Taxonomy" id="2810349"/>
    <lineage>
        <taxon>Bacteria</taxon>
        <taxon>Bacillati</taxon>
        <taxon>Bacillota</taxon>
        <taxon>Bacilli</taxon>
        <taxon>Bacillales</taxon>
        <taxon>Bacillaceae</taxon>
        <taxon>Bacillus</taxon>
    </lineage>
</organism>